<dbReference type="AlphaFoldDB" id="A0AAN6SG95"/>
<feature type="transmembrane region" description="Helical" evidence="2">
    <location>
        <begin position="6"/>
        <end position="24"/>
    </location>
</feature>
<evidence type="ECO:0000256" key="1">
    <source>
        <dbReference type="SAM" id="MobiDB-lite"/>
    </source>
</evidence>
<reference evidence="3" key="2">
    <citation type="submission" date="2023-06" db="EMBL/GenBank/DDBJ databases">
        <authorList>
            <consortium name="Lawrence Berkeley National Laboratory"/>
            <person name="Mondo S.J."/>
            <person name="Hensen N."/>
            <person name="Bonometti L."/>
            <person name="Westerberg I."/>
            <person name="Brannstrom I.O."/>
            <person name="Guillou S."/>
            <person name="Cros-Aarteil S."/>
            <person name="Calhoun S."/>
            <person name="Haridas S."/>
            <person name="Kuo A."/>
            <person name="Pangilinan J."/>
            <person name="Riley R."/>
            <person name="Labutti K."/>
            <person name="Andreopoulos B."/>
            <person name="Lipzen A."/>
            <person name="Chen C."/>
            <person name="Yanf M."/>
            <person name="Daum C."/>
            <person name="Ng V."/>
            <person name="Clum A."/>
            <person name="Steindorff A."/>
            <person name="Ohm R."/>
            <person name="Martin F."/>
            <person name="Silar P."/>
            <person name="Natvig D."/>
            <person name="Lalanne C."/>
            <person name="Gautier V."/>
            <person name="Ament-Velasquez S.L."/>
            <person name="Kruys A."/>
            <person name="Hutchinson M.I."/>
            <person name="Powell A.J."/>
            <person name="Barry K."/>
            <person name="Miller A.N."/>
            <person name="Grigoriev I.V."/>
            <person name="Debuchy R."/>
            <person name="Gladieux P."/>
            <person name="Thoren M.H."/>
            <person name="Johannesson H."/>
        </authorList>
    </citation>
    <scope>NUCLEOTIDE SEQUENCE</scope>
    <source>
        <strain evidence="3">CBS 626.80</strain>
    </source>
</reference>
<dbReference type="Proteomes" id="UP001303222">
    <property type="component" value="Unassembled WGS sequence"/>
</dbReference>
<keyword evidence="2" id="KW-1133">Transmembrane helix</keyword>
<proteinExistence type="predicted"/>
<evidence type="ECO:0000313" key="4">
    <source>
        <dbReference type="Proteomes" id="UP001303222"/>
    </source>
</evidence>
<feature type="region of interest" description="Disordered" evidence="1">
    <location>
        <begin position="84"/>
        <end position="111"/>
    </location>
</feature>
<accession>A0AAN6SG95</accession>
<keyword evidence="2" id="KW-0812">Transmembrane</keyword>
<keyword evidence="4" id="KW-1185">Reference proteome</keyword>
<comment type="caution">
    <text evidence="3">The sequence shown here is derived from an EMBL/GenBank/DDBJ whole genome shotgun (WGS) entry which is preliminary data.</text>
</comment>
<evidence type="ECO:0008006" key="5">
    <source>
        <dbReference type="Google" id="ProtNLM"/>
    </source>
</evidence>
<feature type="region of interest" description="Disordered" evidence="1">
    <location>
        <begin position="275"/>
        <end position="412"/>
    </location>
</feature>
<organism evidence="3 4">
    <name type="scientific">Pseudoneurospora amorphoporcata</name>
    <dbReference type="NCBI Taxonomy" id="241081"/>
    <lineage>
        <taxon>Eukaryota</taxon>
        <taxon>Fungi</taxon>
        <taxon>Dikarya</taxon>
        <taxon>Ascomycota</taxon>
        <taxon>Pezizomycotina</taxon>
        <taxon>Sordariomycetes</taxon>
        <taxon>Sordariomycetidae</taxon>
        <taxon>Sordariales</taxon>
        <taxon>Sordariaceae</taxon>
        <taxon>Pseudoneurospora</taxon>
    </lineage>
</organism>
<feature type="compositionally biased region" description="Acidic residues" evidence="1">
    <location>
        <begin position="350"/>
        <end position="368"/>
    </location>
</feature>
<sequence>MIILGLIYTLIILILLAFAIYEHIHAQSLSLPISPVLTLLTILLPLLSASNTAYLYRVSTNPSLSREQSRPKLLISHFSSTITPNPSNPNQQLQVTHPNRPPLRARRPQSASANLMKPTLRSLLPSLSSALQTTQLVLSVVLLTLATSSLTSSPFSITPEGSSIELCALEQAWSHFFRSHDADTIRKIQDTLSCCGFRSPKHMSWPFPSGQPGEPGKGPEQCMNMWPERKEGCAGKWEGEFKRVMGGELGVVVGVLVVQVLGWGVGRYFQARHGGMARAGGENGRVGRNGEDNGGRGRAGNGNGNGNGNNGWWNKLLQSFGVPHGDEDDTQAYGGSQRRPLLGEGHVGIEEVDDDDDDEDEDEDGEERDVERGPSDEEDRPEGGRGYGSAANSRVQPSRIHHDVADPWADGN</sequence>
<name>A0AAN6SG95_9PEZI</name>
<feature type="compositionally biased region" description="Polar residues" evidence="1">
    <location>
        <begin position="84"/>
        <end position="97"/>
    </location>
</feature>
<reference evidence="3" key="1">
    <citation type="journal article" date="2023" name="Mol. Phylogenet. Evol.">
        <title>Genome-scale phylogeny and comparative genomics of the fungal order Sordariales.</title>
        <authorList>
            <person name="Hensen N."/>
            <person name="Bonometti L."/>
            <person name="Westerberg I."/>
            <person name="Brannstrom I.O."/>
            <person name="Guillou S."/>
            <person name="Cros-Aarteil S."/>
            <person name="Calhoun S."/>
            <person name="Haridas S."/>
            <person name="Kuo A."/>
            <person name="Mondo S."/>
            <person name="Pangilinan J."/>
            <person name="Riley R."/>
            <person name="LaButti K."/>
            <person name="Andreopoulos B."/>
            <person name="Lipzen A."/>
            <person name="Chen C."/>
            <person name="Yan M."/>
            <person name="Daum C."/>
            <person name="Ng V."/>
            <person name="Clum A."/>
            <person name="Steindorff A."/>
            <person name="Ohm R.A."/>
            <person name="Martin F."/>
            <person name="Silar P."/>
            <person name="Natvig D.O."/>
            <person name="Lalanne C."/>
            <person name="Gautier V."/>
            <person name="Ament-Velasquez S.L."/>
            <person name="Kruys A."/>
            <person name="Hutchinson M.I."/>
            <person name="Powell A.J."/>
            <person name="Barry K."/>
            <person name="Miller A.N."/>
            <person name="Grigoriev I.V."/>
            <person name="Debuchy R."/>
            <person name="Gladieux P."/>
            <person name="Hiltunen Thoren M."/>
            <person name="Johannesson H."/>
        </authorList>
    </citation>
    <scope>NUCLEOTIDE SEQUENCE</scope>
    <source>
        <strain evidence="3">CBS 626.80</strain>
    </source>
</reference>
<feature type="transmembrane region" description="Helical" evidence="2">
    <location>
        <begin position="36"/>
        <end position="56"/>
    </location>
</feature>
<dbReference type="EMBL" id="MU859136">
    <property type="protein sequence ID" value="KAK3951891.1"/>
    <property type="molecule type" value="Genomic_DNA"/>
</dbReference>
<evidence type="ECO:0000256" key="2">
    <source>
        <dbReference type="SAM" id="Phobius"/>
    </source>
</evidence>
<keyword evidence="2" id="KW-0472">Membrane</keyword>
<feature type="compositionally biased region" description="Gly residues" evidence="1">
    <location>
        <begin position="296"/>
        <end position="309"/>
    </location>
</feature>
<gene>
    <name evidence="3" type="ORF">QBC32DRAFT_153433</name>
</gene>
<evidence type="ECO:0000313" key="3">
    <source>
        <dbReference type="EMBL" id="KAK3951891.1"/>
    </source>
</evidence>
<protein>
    <recommendedName>
        <fullName evidence="5">Tetraspanin Tsp3</fullName>
    </recommendedName>
</protein>